<keyword evidence="3 4" id="KW-0378">Hydrolase</keyword>
<keyword evidence="8" id="KW-1185">Reference proteome</keyword>
<evidence type="ECO:0000256" key="2">
    <source>
        <dbReference type="ARBA" id="ARBA00005582"/>
    </source>
</evidence>
<sequence length="191" mass="20525">MRWLPRAPGVWNGLVNSRTPGPERPERARPASHSLTGVGLAVLDPTGRVLLGLGHDGRWELPGGKVDTGEDFETAAARELAEETGLAVPATDVRVVAVLVDGLGGLTRVTAAAVTRRTAGTPRVTEPDKIVRWEWFDRRAVPSSLFAPSASVLDCLWPEAAPRGPAGVRRYEVLADRVRGSGPNEFNRELP</sequence>
<dbReference type="Proteomes" id="UP001499878">
    <property type="component" value="Unassembled WGS sequence"/>
</dbReference>
<dbReference type="Pfam" id="PF00293">
    <property type="entry name" value="NUDIX"/>
    <property type="match status" value="1"/>
</dbReference>
<feature type="domain" description="Nudix hydrolase" evidence="6">
    <location>
        <begin position="33"/>
        <end position="160"/>
    </location>
</feature>
<dbReference type="PROSITE" id="PS00893">
    <property type="entry name" value="NUDIX_BOX"/>
    <property type="match status" value="1"/>
</dbReference>
<dbReference type="PANTHER" id="PTHR43046">
    <property type="entry name" value="GDP-MANNOSE MANNOSYL HYDROLASE"/>
    <property type="match status" value="1"/>
</dbReference>
<dbReference type="CDD" id="cd04678">
    <property type="entry name" value="NUDIX_MTH2_Nudt15"/>
    <property type="match status" value="1"/>
</dbReference>
<dbReference type="InterPro" id="IPR015797">
    <property type="entry name" value="NUDIX_hydrolase-like_dom_sf"/>
</dbReference>
<dbReference type="PRINTS" id="PR00502">
    <property type="entry name" value="NUDIXFAMILY"/>
</dbReference>
<evidence type="ECO:0000313" key="7">
    <source>
        <dbReference type="EMBL" id="GAA5218196.1"/>
    </source>
</evidence>
<dbReference type="PANTHER" id="PTHR43046:SF14">
    <property type="entry name" value="MUTT_NUDIX FAMILY PROTEIN"/>
    <property type="match status" value="1"/>
</dbReference>
<evidence type="ECO:0000313" key="8">
    <source>
        <dbReference type="Proteomes" id="UP001499878"/>
    </source>
</evidence>
<protein>
    <submittedName>
        <fullName evidence="7">NUDIX domain-containing protein</fullName>
    </submittedName>
</protein>
<proteinExistence type="inferred from homology"/>
<name>A0ABP9THY2_9ACTN</name>
<comment type="similarity">
    <text evidence="2 4">Belongs to the Nudix hydrolase family.</text>
</comment>
<gene>
    <name evidence="7" type="ORF">GCM10023323_77900</name>
</gene>
<evidence type="ECO:0000256" key="4">
    <source>
        <dbReference type="RuleBase" id="RU003476"/>
    </source>
</evidence>
<dbReference type="SUPFAM" id="SSF55811">
    <property type="entry name" value="Nudix"/>
    <property type="match status" value="1"/>
</dbReference>
<comment type="cofactor">
    <cofactor evidence="1">
        <name>Mg(2+)</name>
        <dbReference type="ChEBI" id="CHEBI:18420"/>
    </cofactor>
</comment>
<organism evidence="7 8">
    <name type="scientific">Streptomyces thinghirensis</name>
    <dbReference type="NCBI Taxonomy" id="551547"/>
    <lineage>
        <taxon>Bacteria</taxon>
        <taxon>Bacillati</taxon>
        <taxon>Actinomycetota</taxon>
        <taxon>Actinomycetes</taxon>
        <taxon>Kitasatosporales</taxon>
        <taxon>Streptomycetaceae</taxon>
        <taxon>Streptomyces</taxon>
    </lineage>
</organism>
<dbReference type="Gene3D" id="3.90.79.10">
    <property type="entry name" value="Nucleoside Triphosphate Pyrophosphohydrolase"/>
    <property type="match status" value="1"/>
</dbReference>
<dbReference type="PROSITE" id="PS51462">
    <property type="entry name" value="NUDIX"/>
    <property type="match status" value="1"/>
</dbReference>
<evidence type="ECO:0000259" key="6">
    <source>
        <dbReference type="PROSITE" id="PS51462"/>
    </source>
</evidence>
<accession>A0ABP9THY2</accession>
<evidence type="ECO:0000256" key="3">
    <source>
        <dbReference type="ARBA" id="ARBA00022801"/>
    </source>
</evidence>
<dbReference type="EMBL" id="BAABJR010000048">
    <property type="protein sequence ID" value="GAA5218196.1"/>
    <property type="molecule type" value="Genomic_DNA"/>
</dbReference>
<dbReference type="InterPro" id="IPR020084">
    <property type="entry name" value="NUDIX_hydrolase_CS"/>
</dbReference>
<feature type="region of interest" description="Disordered" evidence="5">
    <location>
        <begin position="1"/>
        <end position="33"/>
    </location>
</feature>
<evidence type="ECO:0000256" key="5">
    <source>
        <dbReference type="SAM" id="MobiDB-lite"/>
    </source>
</evidence>
<dbReference type="InterPro" id="IPR020476">
    <property type="entry name" value="Nudix_hydrolase"/>
</dbReference>
<dbReference type="InterPro" id="IPR000086">
    <property type="entry name" value="NUDIX_hydrolase_dom"/>
</dbReference>
<comment type="caution">
    <text evidence="7">The sequence shown here is derived from an EMBL/GenBank/DDBJ whole genome shotgun (WGS) entry which is preliminary data.</text>
</comment>
<evidence type="ECO:0000256" key="1">
    <source>
        <dbReference type="ARBA" id="ARBA00001946"/>
    </source>
</evidence>
<reference evidence="8" key="1">
    <citation type="journal article" date="2019" name="Int. J. Syst. Evol. Microbiol.">
        <title>The Global Catalogue of Microorganisms (GCM) 10K type strain sequencing project: providing services to taxonomists for standard genome sequencing and annotation.</title>
        <authorList>
            <consortium name="The Broad Institute Genomics Platform"/>
            <consortium name="The Broad Institute Genome Sequencing Center for Infectious Disease"/>
            <person name="Wu L."/>
            <person name="Ma J."/>
        </authorList>
    </citation>
    <scope>NUCLEOTIDE SEQUENCE [LARGE SCALE GENOMIC DNA]</scope>
    <source>
        <strain evidence="8">JCM 18306</strain>
    </source>
</reference>